<evidence type="ECO:0000256" key="3">
    <source>
        <dbReference type="ARBA" id="ARBA00022840"/>
    </source>
</evidence>
<evidence type="ECO:0000259" key="4">
    <source>
        <dbReference type="PROSITE" id="PS50862"/>
    </source>
</evidence>
<dbReference type="Gene3D" id="3.30.930.10">
    <property type="entry name" value="Bira Bifunctional Protein, Domain 2"/>
    <property type="match status" value="1"/>
</dbReference>
<protein>
    <submittedName>
        <fullName evidence="5">Lysyl-tRNA synthetase class 2</fullName>
        <ecNumber evidence="5">6.1.1.6</ecNumber>
    </submittedName>
</protein>
<dbReference type="GO" id="GO:0005524">
    <property type="term" value="F:ATP binding"/>
    <property type="evidence" value="ECO:0007669"/>
    <property type="project" value="UniProtKB-KW"/>
</dbReference>
<dbReference type="InterPro" id="IPR006195">
    <property type="entry name" value="aa-tRNA-synth_II"/>
</dbReference>
<dbReference type="SUPFAM" id="SSF55681">
    <property type="entry name" value="Class II aaRS and biotin synthetases"/>
    <property type="match status" value="1"/>
</dbReference>
<accession>A0A840UMU4</accession>
<keyword evidence="5" id="KW-0030">Aminoacyl-tRNA synthetase</keyword>
<gene>
    <name evidence="5" type="ORF">HNQ81_000655</name>
</gene>
<dbReference type="PRINTS" id="PR00982">
    <property type="entry name" value="TRNASYNTHLYS"/>
</dbReference>
<dbReference type="InterPro" id="IPR004525">
    <property type="entry name" value="EpmA"/>
</dbReference>
<feature type="domain" description="Aminoacyl-transfer RNA synthetases class-II family profile" evidence="4">
    <location>
        <begin position="1"/>
        <end position="300"/>
    </location>
</feature>
<dbReference type="PANTHER" id="PTHR42918:SF6">
    <property type="entry name" value="ELONGATION FACTOR P--(R)-BETA-LYSINE LIGASE"/>
    <property type="match status" value="1"/>
</dbReference>
<dbReference type="AlphaFoldDB" id="A0A840UMU4"/>
<dbReference type="EC" id="6.1.1.6" evidence="5"/>
<dbReference type="EMBL" id="JACHEO010000002">
    <property type="protein sequence ID" value="MBB5346945.1"/>
    <property type="molecule type" value="Genomic_DNA"/>
</dbReference>
<evidence type="ECO:0000256" key="1">
    <source>
        <dbReference type="ARBA" id="ARBA00022598"/>
    </source>
</evidence>
<comment type="caution">
    <text evidence="5">The sequence shown here is derived from an EMBL/GenBank/DDBJ whole genome shotgun (WGS) entry which is preliminary data.</text>
</comment>
<dbReference type="NCBIfam" id="TIGR00462">
    <property type="entry name" value="genX"/>
    <property type="match status" value="1"/>
</dbReference>
<keyword evidence="6" id="KW-1185">Reference proteome</keyword>
<dbReference type="GO" id="GO:0000049">
    <property type="term" value="F:tRNA binding"/>
    <property type="evidence" value="ECO:0007669"/>
    <property type="project" value="TreeGrafter"/>
</dbReference>
<evidence type="ECO:0000256" key="2">
    <source>
        <dbReference type="ARBA" id="ARBA00022741"/>
    </source>
</evidence>
<dbReference type="Proteomes" id="UP000539642">
    <property type="component" value="Unassembled WGS sequence"/>
</dbReference>
<reference evidence="5 6" key="1">
    <citation type="submission" date="2020-08" db="EMBL/GenBank/DDBJ databases">
        <title>Genomic Encyclopedia of Type Strains, Phase IV (KMG-IV): sequencing the most valuable type-strain genomes for metagenomic binning, comparative biology and taxonomic classification.</title>
        <authorList>
            <person name="Goeker M."/>
        </authorList>
    </citation>
    <scope>NUCLEOTIDE SEQUENCE [LARGE SCALE GENOMIC DNA]</scope>
    <source>
        <strain evidence="5 6">DSM 28570</strain>
    </source>
</reference>
<dbReference type="InterPro" id="IPR004364">
    <property type="entry name" value="Aa-tRNA-synt_II"/>
</dbReference>
<name>A0A840UMU4_9BACT</name>
<dbReference type="InterPro" id="IPR018149">
    <property type="entry name" value="Lys-tRNA-synth_II_C"/>
</dbReference>
<dbReference type="RefSeq" id="WP_183348269.1">
    <property type="nucleotide sequence ID" value="NZ_JACHEO010000002.1"/>
</dbReference>
<organism evidence="5 6">
    <name type="scientific">Desulfoprunum benzoelyticum</name>
    <dbReference type="NCBI Taxonomy" id="1506996"/>
    <lineage>
        <taxon>Bacteria</taxon>
        <taxon>Pseudomonadati</taxon>
        <taxon>Thermodesulfobacteriota</taxon>
        <taxon>Desulfobulbia</taxon>
        <taxon>Desulfobulbales</taxon>
        <taxon>Desulfobulbaceae</taxon>
        <taxon>Desulfoprunum</taxon>
    </lineage>
</organism>
<proteinExistence type="predicted"/>
<dbReference type="GO" id="GO:0005829">
    <property type="term" value="C:cytosol"/>
    <property type="evidence" value="ECO:0007669"/>
    <property type="project" value="TreeGrafter"/>
</dbReference>
<dbReference type="PROSITE" id="PS50862">
    <property type="entry name" value="AA_TRNA_LIGASE_II"/>
    <property type="match status" value="1"/>
</dbReference>
<dbReference type="Pfam" id="PF00152">
    <property type="entry name" value="tRNA-synt_2"/>
    <property type="match status" value="1"/>
</dbReference>
<keyword evidence="2" id="KW-0547">Nucleotide-binding</keyword>
<evidence type="ECO:0000313" key="6">
    <source>
        <dbReference type="Proteomes" id="UP000539642"/>
    </source>
</evidence>
<dbReference type="GO" id="GO:0006430">
    <property type="term" value="P:lysyl-tRNA aminoacylation"/>
    <property type="evidence" value="ECO:0007669"/>
    <property type="project" value="InterPro"/>
</dbReference>
<keyword evidence="1 5" id="KW-0436">Ligase</keyword>
<evidence type="ECO:0000313" key="5">
    <source>
        <dbReference type="EMBL" id="MBB5346945.1"/>
    </source>
</evidence>
<dbReference type="InterPro" id="IPR045864">
    <property type="entry name" value="aa-tRNA-synth_II/BPL/LPL"/>
</dbReference>
<keyword evidence="3" id="KW-0067">ATP-binding</keyword>
<sequence>MLDRQGLHLRAALFASIRDFFSSRGFLEVDTPLRQPVIIPESNIVPLAAEGQYLQTSPELCMKRILAAGCDKIFQLCPCFRKGERGRYHLEEFTMLEWYRLHADYRHLMDDCEFLLAEVAFGMAKDGAGTGPGGEDGGGGRFDLARPWPRLSVDDAFRRYSPLSLERSMADDCFEEMLVEHVEPKLGFVKPLFLYDYPVEMASLARKKPGDPNWAERFELYLHGVELANGYSELTDAGEQRQRFARELTRIEAMGGSHGGMPERFLADLERLPAAAGIALGVDRLFMLLAGYGEIGRAVPFGPDDF</sequence>
<dbReference type="PANTHER" id="PTHR42918">
    <property type="entry name" value="LYSYL-TRNA SYNTHETASE"/>
    <property type="match status" value="1"/>
</dbReference>
<dbReference type="GO" id="GO:0004824">
    <property type="term" value="F:lysine-tRNA ligase activity"/>
    <property type="evidence" value="ECO:0007669"/>
    <property type="project" value="UniProtKB-EC"/>
</dbReference>